<dbReference type="AlphaFoldDB" id="A0A941DYM1"/>
<dbReference type="InterPro" id="IPR020103">
    <property type="entry name" value="PsdUridine_synth_cat_dom_sf"/>
</dbReference>
<dbReference type="PROSITE" id="PS01129">
    <property type="entry name" value="PSI_RLU"/>
    <property type="match status" value="1"/>
</dbReference>
<protein>
    <recommendedName>
        <fullName evidence="6">Pseudouridine synthase</fullName>
        <ecNumber evidence="6">5.4.99.-</ecNumber>
    </recommendedName>
</protein>
<gene>
    <name evidence="8" type="ORF">KCX74_18435</name>
</gene>
<dbReference type="PROSITE" id="PS50889">
    <property type="entry name" value="S4"/>
    <property type="match status" value="1"/>
</dbReference>
<feature type="domain" description="Pseudouridine synthase RsuA/RluA-like" evidence="7">
    <location>
        <begin position="86"/>
        <end position="236"/>
    </location>
</feature>
<dbReference type="GO" id="GO:0009982">
    <property type="term" value="F:pseudouridine synthase activity"/>
    <property type="evidence" value="ECO:0007669"/>
    <property type="project" value="InterPro"/>
</dbReference>
<dbReference type="EC" id="5.4.99.-" evidence="6"/>
<dbReference type="EMBL" id="JAGSOT010000081">
    <property type="protein sequence ID" value="MBR7798007.1"/>
    <property type="molecule type" value="Genomic_DNA"/>
</dbReference>
<dbReference type="GO" id="GO:0000455">
    <property type="term" value="P:enzyme-directed rRNA pseudouridine synthesis"/>
    <property type="evidence" value="ECO:0007669"/>
    <property type="project" value="TreeGrafter"/>
</dbReference>
<keyword evidence="5" id="KW-0694">RNA-binding</keyword>
<dbReference type="Gene3D" id="3.30.2350.10">
    <property type="entry name" value="Pseudouridine synthase"/>
    <property type="match status" value="1"/>
</dbReference>
<dbReference type="InterPro" id="IPR006224">
    <property type="entry name" value="PsdUridine_synth_RluA-like_CS"/>
</dbReference>
<keyword evidence="3 6" id="KW-0413">Isomerase</keyword>
<name>A0A941DYM1_9BACI</name>
<keyword evidence="9" id="KW-1185">Reference proteome</keyword>
<evidence type="ECO:0000313" key="9">
    <source>
        <dbReference type="Proteomes" id="UP000675284"/>
    </source>
</evidence>
<evidence type="ECO:0000256" key="4">
    <source>
        <dbReference type="PIRSR" id="PIRSR606225-1"/>
    </source>
</evidence>
<dbReference type="InterPro" id="IPR050188">
    <property type="entry name" value="RluA_PseudoU_synthase"/>
</dbReference>
<evidence type="ECO:0000256" key="1">
    <source>
        <dbReference type="ARBA" id="ARBA00000073"/>
    </source>
</evidence>
<accession>A0A941DYM1</accession>
<dbReference type="InterPro" id="IPR006145">
    <property type="entry name" value="PsdUridine_synth_RsuA/RluA"/>
</dbReference>
<comment type="catalytic activity">
    <reaction evidence="1 6">
        <text>a uridine in RNA = a pseudouridine in RNA</text>
        <dbReference type="Rhea" id="RHEA:48348"/>
        <dbReference type="Rhea" id="RHEA-COMP:12068"/>
        <dbReference type="Rhea" id="RHEA-COMP:12069"/>
        <dbReference type="ChEBI" id="CHEBI:65314"/>
        <dbReference type="ChEBI" id="CHEBI:65315"/>
    </reaction>
</comment>
<organism evidence="8 9">
    <name type="scientific">Virgibacillus salarius</name>
    <dbReference type="NCBI Taxonomy" id="447199"/>
    <lineage>
        <taxon>Bacteria</taxon>
        <taxon>Bacillati</taxon>
        <taxon>Bacillota</taxon>
        <taxon>Bacilli</taxon>
        <taxon>Bacillales</taxon>
        <taxon>Bacillaceae</taxon>
        <taxon>Virgibacillus</taxon>
    </lineage>
</organism>
<evidence type="ECO:0000259" key="7">
    <source>
        <dbReference type="Pfam" id="PF00849"/>
    </source>
</evidence>
<dbReference type="Proteomes" id="UP000675284">
    <property type="component" value="Unassembled WGS sequence"/>
</dbReference>
<comment type="similarity">
    <text evidence="2 6">Belongs to the pseudouridine synthase RluA family.</text>
</comment>
<dbReference type="GO" id="GO:0003723">
    <property type="term" value="F:RNA binding"/>
    <property type="evidence" value="ECO:0007669"/>
    <property type="project" value="UniProtKB-KW"/>
</dbReference>
<dbReference type="PANTHER" id="PTHR21600:SF35">
    <property type="entry name" value="PSEUDOURIDINE SYNTHASE"/>
    <property type="match status" value="1"/>
</dbReference>
<comment type="function">
    <text evidence="6">Responsible for synthesis of pseudouridine from uracil.</text>
</comment>
<reference evidence="8" key="1">
    <citation type="submission" date="2021-04" db="EMBL/GenBank/DDBJ databases">
        <title>Isolation and polyphasic classification of algal microorganism.</title>
        <authorList>
            <person name="Wang S."/>
        </authorList>
    </citation>
    <scope>NUCLEOTIDE SEQUENCE</scope>
    <source>
        <strain evidence="8">720a</strain>
    </source>
</reference>
<dbReference type="InterPro" id="IPR006225">
    <property type="entry name" value="PsdUridine_synth_RluC/D"/>
</dbReference>
<dbReference type="NCBIfam" id="TIGR00005">
    <property type="entry name" value="rluA_subfam"/>
    <property type="match status" value="1"/>
</dbReference>
<evidence type="ECO:0000256" key="3">
    <source>
        <dbReference type="ARBA" id="ARBA00023235"/>
    </source>
</evidence>
<dbReference type="FunFam" id="3.30.2350.10:FF:000005">
    <property type="entry name" value="Pseudouridine synthase"/>
    <property type="match status" value="1"/>
</dbReference>
<evidence type="ECO:0000256" key="5">
    <source>
        <dbReference type="PROSITE-ProRule" id="PRU00182"/>
    </source>
</evidence>
<comment type="caution">
    <text evidence="8">The sequence shown here is derived from an EMBL/GenBank/DDBJ whole genome shotgun (WGS) entry which is preliminary data.</text>
</comment>
<proteinExistence type="inferred from homology"/>
<evidence type="ECO:0000313" key="8">
    <source>
        <dbReference type="EMBL" id="MBR7798007.1"/>
    </source>
</evidence>
<dbReference type="RefSeq" id="WP_026680663.1">
    <property type="nucleotide sequence ID" value="NZ_BAAACY010000150.1"/>
</dbReference>
<dbReference type="PANTHER" id="PTHR21600">
    <property type="entry name" value="MITOCHONDRIAL RNA PSEUDOURIDINE SYNTHASE"/>
    <property type="match status" value="1"/>
</dbReference>
<dbReference type="GO" id="GO:0140098">
    <property type="term" value="F:catalytic activity, acting on RNA"/>
    <property type="evidence" value="ECO:0007669"/>
    <property type="project" value="UniProtKB-ARBA"/>
</dbReference>
<dbReference type="Pfam" id="PF00849">
    <property type="entry name" value="PseudoU_synth_2"/>
    <property type="match status" value="1"/>
</dbReference>
<dbReference type="SUPFAM" id="SSF55120">
    <property type="entry name" value="Pseudouridine synthase"/>
    <property type="match status" value="1"/>
</dbReference>
<evidence type="ECO:0000256" key="6">
    <source>
        <dbReference type="RuleBase" id="RU362028"/>
    </source>
</evidence>
<evidence type="ECO:0000256" key="2">
    <source>
        <dbReference type="ARBA" id="ARBA00010876"/>
    </source>
</evidence>
<dbReference type="CDD" id="cd02869">
    <property type="entry name" value="PseudoU_synth_RluA_like"/>
    <property type="match status" value="1"/>
</dbReference>
<sequence>MEWKIKNVHQDMLIRDYLRDIQGFSRRIVKSIKFDGGSILVNGTTQTVRYRLQEGDRLTVHFPQEKKGSLMQPEAIELSIVYEDEDIVVINKTPGMAVIPSIHHPNGTVANGLLAHYAKQNVPFTVHIVTRLDRDTSGLMLVAKHRYSHSILADSQQHGEVTRKYRAMVEGKLKNKHGTFRAPIARKDGSIIEREINTKGKSAITHYIVEKEFSHYSLVSVQLETGRTHQIRVHFSGNGHPLLGDTLYGGATTTISRQALHCNELSFKHPVTKEWLEFYSELPVDMAAVMKNS</sequence>
<feature type="active site" evidence="4">
    <location>
        <position position="133"/>
    </location>
</feature>